<evidence type="ECO:0000313" key="1">
    <source>
        <dbReference type="EMBL" id="WGV28666.1"/>
    </source>
</evidence>
<dbReference type="Proteomes" id="UP001223520">
    <property type="component" value="Chromosome"/>
</dbReference>
<gene>
    <name evidence="1" type="ORF">QI031_14895</name>
</gene>
<sequence length="157" mass="17450">MKLLRIYVDTSVIGGCLDVEFAEESQRLIEALRKKKAIMLLSDLVIIELINAPADVRSILPSLPSEIIENVLLTEEIIMLRDAYLEARVVTSKSLNDAAHVAAATVARADAIVSWNFKHIVRLDKMRAYNQINLLNGYGILTIVSPKEVLFDESGES</sequence>
<name>A0AAJ6PCD5_9CYAN</name>
<evidence type="ECO:0000313" key="2">
    <source>
        <dbReference type="Proteomes" id="UP001223520"/>
    </source>
</evidence>
<organism evidence="1 2">
    <name type="scientific">Halotia branconii CENA392</name>
    <dbReference type="NCBI Taxonomy" id="1539056"/>
    <lineage>
        <taxon>Bacteria</taxon>
        <taxon>Bacillati</taxon>
        <taxon>Cyanobacteriota</taxon>
        <taxon>Cyanophyceae</taxon>
        <taxon>Nostocales</taxon>
        <taxon>Nodulariaceae</taxon>
        <taxon>Halotia</taxon>
    </lineage>
</organism>
<dbReference type="EMBL" id="CP124543">
    <property type="protein sequence ID" value="WGV28666.1"/>
    <property type="molecule type" value="Genomic_DNA"/>
</dbReference>
<dbReference type="SUPFAM" id="SSF88723">
    <property type="entry name" value="PIN domain-like"/>
    <property type="match status" value="1"/>
</dbReference>
<proteinExistence type="predicted"/>
<evidence type="ECO:0008006" key="3">
    <source>
        <dbReference type="Google" id="ProtNLM"/>
    </source>
</evidence>
<dbReference type="KEGG" id="hbq:QI031_14895"/>
<protein>
    <recommendedName>
        <fullName evidence="3">PIN domain-containing protein</fullName>
    </recommendedName>
</protein>
<dbReference type="RefSeq" id="WP_281485891.1">
    <property type="nucleotide sequence ID" value="NZ_CP124543.1"/>
</dbReference>
<dbReference type="AlphaFoldDB" id="A0AAJ6PCD5"/>
<reference evidence="1 2" key="1">
    <citation type="journal article" date="2023" name="Limnol Oceanogr Lett">
        <title>Environmental adaptations by the intertidal Antarctic cyanobacterium Halotia branconii CENA392 as revealed using long-read genome sequencing.</title>
        <authorList>
            <person name="Dextro R.B."/>
            <person name="Delbaje E."/>
            <person name="Freitas P.N.N."/>
            <person name="Geraldes V."/>
            <person name="Pinto E."/>
            <person name="Long P.F."/>
            <person name="Fiore M.F."/>
        </authorList>
    </citation>
    <scope>NUCLEOTIDE SEQUENCE [LARGE SCALE GENOMIC DNA]</scope>
    <source>
        <strain evidence="1 2">CENA392</strain>
    </source>
</reference>
<dbReference type="InterPro" id="IPR029060">
    <property type="entry name" value="PIN-like_dom_sf"/>
</dbReference>
<keyword evidence="2" id="KW-1185">Reference proteome</keyword>
<accession>A0AAJ6PCD5</accession>